<evidence type="ECO:0008006" key="4">
    <source>
        <dbReference type="Google" id="ProtNLM"/>
    </source>
</evidence>
<dbReference type="AlphaFoldDB" id="A0A087H0Z9"/>
<reference evidence="3" key="1">
    <citation type="journal article" date="2015" name="Nat. Plants">
        <title>Genome expansion of Arabis alpina linked with retrotransposition and reduced symmetric DNA methylation.</title>
        <authorList>
            <person name="Willing E.M."/>
            <person name="Rawat V."/>
            <person name="Mandakova T."/>
            <person name="Maumus F."/>
            <person name="James G.V."/>
            <person name="Nordstroem K.J."/>
            <person name="Becker C."/>
            <person name="Warthmann N."/>
            <person name="Chica C."/>
            <person name="Szarzynska B."/>
            <person name="Zytnicki M."/>
            <person name="Albani M.C."/>
            <person name="Kiefer C."/>
            <person name="Bergonzi S."/>
            <person name="Castaings L."/>
            <person name="Mateos J.L."/>
            <person name="Berns M.C."/>
            <person name="Bujdoso N."/>
            <person name="Piofczyk T."/>
            <person name="de Lorenzo L."/>
            <person name="Barrero-Sicilia C."/>
            <person name="Mateos I."/>
            <person name="Piednoel M."/>
            <person name="Hagmann J."/>
            <person name="Chen-Min-Tao R."/>
            <person name="Iglesias-Fernandez R."/>
            <person name="Schuster S.C."/>
            <person name="Alonso-Blanco C."/>
            <person name="Roudier F."/>
            <person name="Carbonero P."/>
            <person name="Paz-Ares J."/>
            <person name="Davis S.J."/>
            <person name="Pecinka A."/>
            <person name="Quesneville H."/>
            <person name="Colot V."/>
            <person name="Lysak M.A."/>
            <person name="Weigel D."/>
            <person name="Coupland G."/>
            <person name="Schneeberger K."/>
        </authorList>
    </citation>
    <scope>NUCLEOTIDE SEQUENCE [LARGE SCALE GENOMIC DNA]</scope>
    <source>
        <strain evidence="3">cv. Pajares</strain>
    </source>
</reference>
<sequence length="88" mass="9591">MKMSIGVNANSFITYLVIFLILTVGISRGKPRCQEGQITYNFHSPCTAIMTTECRKFCIADYVSKGGACKEIPNQGGMIYGCACHGCK</sequence>
<accession>A0A087H0Z9</accession>
<dbReference type="OrthoDB" id="1046185at2759"/>
<gene>
    <name evidence="2" type="ordered locus">AALP_Aa4g038200</name>
</gene>
<evidence type="ECO:0000313" key="3">
    <source>
        <dbReference type="Proteomes" id="UP000029120"/>
    </source>
</evidence>
<feature type="signal peptide" evidence="1">
    <location>
        <begin position="1"/>
        <end position="29"/>
    </location>
</feature>
<name>A0A087H0Z9_ARAAL</name>
<feature type="chain" id="PRO_5001822742" description="Knottin scorpion toxin-like domain-containing protein" evidence="1">
    <location>
        <begin position="30"/>
        <end position="88"/>
    </location>
</feature>
<dbReference type="Proteomes" id="UP000029120">
    <property type="component" value="Chromosome 4"/>
</dbReference>
<keyword evidence="1" id="KW-0732">Signal</keyword>
<protein>
    <recommendedName>
        <fullName evidence="4">Knottin scorpion toxin-like domain-containing protein</fullName>
    </recommendedName>
</protein>
<proteinExistence type="predicted"/>
<dbReference type="Gramene" id="KFK35801">
    <property type="protein sequence ID" value="KFK35801"/>
    <property type="gene ID" value="AALP_AA4G038200"/>
</dbReference>
<evidence type="ECO:0000313" key="2">
    <source>
        <dbReference type="EMBL" id="KFK35801.1"/>
    </source>
</evidence>
<keyword evidence="3" id="KW-1185">Reference proteome</keyword>
<organism evidence="2 3">
    <name type="scientific">Arabis alpina</name>
    <name type="common">Alpine rock-cress</name>
    <dbReference type="NCBI Taxonomy" id="50452"/>
    <lineage>
        <taxon>Eukaryota</taxon>
        <taxon>Viridiplantae</taxon>
        <taxon>Streptophyta</taxon>
        <taxon>Embryophyta</taxon>
        <taxon>Tracheophyta</taxon>
        <taxon>Spermatophyta</taxon>
        <taxon>Magnoliopsida</taxon>
        <taxon>eudicotyledons</taxon>
        <taxon>Gunneridae</taxon>
        <taxon>Pentapetalae</taxon>
        <taxon>rosids</taxon>
        <taxon>malvids</taxon>
        <taxon>Brassicales</taxon>
        <taxon>Brassicaceae</taxon>
        <taxon>Arabideae</taxon>
        <taxon>Arabis</taxon>
    </lineage>
</organism>
<dbReference type="EMBL" id="CM002872">
    <property type="protein sequence ID" value="KFK35801.1"/>
    <property type="molecule type" value="Genomic_DNA"/>
</dbReference>
<evidence type="ECO:0000256" key="1">
    <source>
        <dbReference type="SAM" id="SignalP"/>
    </source>
</evidence>